<dbReference type="RefSeq" id="WP_212683450.1">
    <property type="nucleotide sequence ID" value="NZ_JAGSPM010000003.1"/>
</dbReference>
<keyword evidence="2" id="KW-1185">Reference proteome</keyword>
<protein>
    <submittedName>
        <fullName evidence="1">Uncharacterized protein</fullName>
    </submittedName>
</protein>
<dbReference type="AlphaFoldDB" id="A0A941I359"/>
<dbReference type="Proteomes" id="UP000680158">
    <property type="component" value="Unassembled WGS sequence"/>
</dbReference>
<dbReference type="EMBL" id="JAGSPM010000003">
    <property type="protein sequence ID" value="MBR7746076.1"/>
    <property type="molecule type" value="Genomic_DNA"/>
</dbReference>
<organism evidence="1 2">
    <name type="scientific">Undibacterium baiyunense</name>
    <dbReference type="NCBI Taxonomy" id="2828731"/>
    <lineage>
        <taxon>Bacteria</taxon>
        <taxon>Pseudomonadati</taxon>
        <taxon>Pseudomonadota</taxon>
        <taxon>Betaproteobacteria</taxon>
        <taxon>Burkholderiales</taxon>
        <taxon>Oxalobacteraceae</taxon>
        <taxon>Undibacterium</taxon>
    </lineage>
</organism>
<name>A0A941I359_9BURK</name>
<accession>A0A941I359</accession>
<proteinExistence type="predicted"/>
<evidence type="ECO:0000313" key="2">
    <source>
        <dbReference type="Proteomes" id="UP000680158"/>
    </source>
</evidence>
<comment type="caution">
    <text evidence="1">The sequence shown here is derived from an EMBL/GenBank/DDBJ whole genome shotgun (WGS) entry which is preliminary data.</text>
</comment>
<evidence type="ECO:0000313" key="1">
    <source>
        <dbReference type="EMBL" id="MBR7746076.1"/>
    </source>
</evidence>
<sequence length="189" mass="21328">MTTMRSQIDLLGQRIAILIERLRNMGYVFEDPTQVFPGPEIETETIIEKIEREVGEIPEALKLFWRQVGSVNLTGHHPSWTETEFCPDPLIVYPASYALYYFEDEHGNHLEYDKPFQIIIAPDELHKANVSGGAPYSISIPAVANDPPLNASPVTETFLEHIDRSLKSGGFPGIEGDQNHNWPIAKLRC</sequence>
<reference evidence="1 2" key="1">
    <citation type="submission" date="2021-04" db="EMBL/GenBank/DDBJ databases">
        <title>novel species isolated from subtropical streams in China.</title>
        <authorList>
            <person name="Lu H."/>
        </authorList>
    </citation>
    <scope>NUCLEOTIDE SEQUENCE [LARGE SCALE GENOMIC DNA]</scope>
    <source>
        <strain evidence="1 2">BYS107W</strain>
    </source>
</reference>
<gene>
    <name evidence="1" type="ORF">KDM92_05745</name>
</gene>